<accession>W0F807</accession>
<dbReference type="eggNOG" id="COG0262">
    <property type="taxonomic scope" value="Bacteria"/>
</dbReference>
<dbReference type="EMBL" id="CP007035">
    <property type="protein sequence ID" value="AHF17594.1"/>
    <property type="molecule type" value="Genomic_DNA"/>
</dbReference>
<proteinExistence type="predicted"/>
<dbReference type="OrthoDB" id="195113at2"/>
<feature type="domain" description="Bacterial bifunctional deaminase-reductase C-terminal" evidence="1">
    <location>
        <begin position="3"/>
        <end position="175"/>
    </location>
</feature>
<dbReference type="InterPro" id="IPR050765">
    <property type="entry name" value="Riboflavin_Biosynth_HTPR"/>
</dbReference>
<organism evidence="2 3">
    <name type="scientific">Niabella soli DSM 19437</name>
    <dbReference type="NCBI Taxonomy" id="929713"/>
    <lineage>
        <taxon>Bacteria</taxon>
        <taxon>Pseudomonadati</taxon>
        <taxon>Bacteroidota</taxon>
        <taxon>Chitinophagia</taxon>
        <taxon>Chitinophagales</taxon>
        <taxon>Chitinophagaceae</taxon>
        <taxon>Niabella</taxon>
    </lineage>
</organism>
<name>W0F807_9BACT</name>
<dbReference type="AlphaFoldDB" id="W0F807"/>
<dbReference type="InterPro" id="IPR024072">
    <property type="entry name" value="DHFR-like_dom_sf"/>
</dbReference>
<evidence type="ECO:0000313" key="3">
    <source>
        <dbReference type="Proteomes" id="UP000003586"/>
    </source>
</evidence>
<gene>
    <name evidence="2" type="ORF">NIASO_10540</name>
</gene>
<dbReference type="SUPFAM" id="SSF53597">
    <property type="entry name" value="Dihydrofolate reductase-like"/>
    <property type="match status" value="1"/>
</dbReference>
<dbReference type="GO" id="GO:0008703">
    <property type="term" value="F:5-amino-6-(5-phosphoribosylamino)uracil reductase activity"/>
    <property type="evidence" value="ECO:0007669"/>
    <property type="project" value="InterPro"/>
</dbReference>
<dbReference type="Pfam" id="PF01872">
    <property type="entry name" value="RibD_C"/>
    <property type="match status" value="1"/>
</dbReference>
<evidence type="ECO:0000259" key="1">
    <source>
        <dbReference type="Pfam" id="PF01872"/>
    </source>
</evidence>
<dbReference type="Gene3D" id="3.40.430.10">
    <property type="entry name" value="Dihydrofolate Reductase, subunit A"/>
    <property type="match status" value="1"/>
</dbReference>
<dbReference type="Proteomes" id="UP000003586">
    <property type="component" value="Chromosome"/>
</dbReference>
<dbReference type="HOGENOM" id="CLU_043966_1_3_10"/>
<dbReference type="RefSeq" id="WP_008585390.1">
    <property type="nucleotide sequence ID" value="NZ_CP007035.1"/>
</dbReference>
<protein>
    <recommendedName>
        <fullName evidence="1">Bacterial bifunctional deaminase-reductase C-terminal domain-containing protein</fullName>
    </recommendedName>
</protein>
<dbReference type="KEGG" id="nso:NIASO_10540"/>
<dbReference type="GO" id="GO:0009231">
    <property type="term" value="P:riboflavin biosynthetic process"/>
    <property type="evidence" value="ECO:0007669"/>
    <property type="project" value="InterPro"/>
</dbReference>
<evidence type="ECO:0000313" key="2">
    <source>
        <dbReference type="EMBL" id="AHF17594.1"/>
    </source>
</evidence>
<dbReference type="PANTHER" id="PTHR38011:SF11">
    <property type="entry name" value="2,5-DIAMINO-6-RIBOSYLAMINO-4(3H)-PYRIMIDINONE 5'-PHOSPHATE REDUCTASE"/>
    <property type="match status" value="1"/>
</dbReference>
<dbReference type="InterPro" id="IPR002734">
    <property type="entry name" value="RibDG_C"/>
</dbReference>
<dbReference type="PANTHER" id="PTHR38011">
    <property type="entry name" value="DIHYDROFOLATE REDUCTASE FAMILY PROTEIN (AFU_ORTHOLOGUE AFUA_8G06820)"/>
    <property type="match status" value="1"/>
</dbReference>
<sequence>MSKIFVANWITVDGIFSGPSGETNWFTPDTELQKENLENLHNANTILFGRVTFKMMEAFWPTAQAMAYPEVQQYMNAAQKHTFSTTVNGSTWQHSHFHKQLNKETISSIKEKAENDIVILGSGMISRELHRMGLLDEYTLFLDPQLLGKGKRFFSDMPAGRLRLLESKSFPSGIVRLNYRVVK</sequence>
<dbReference type="STRING" id="929713.NIASO_10540"/>
<reference evidence="2 3" key="1">
    <citation type="submission" date="2013-12" db="EMBL/GenBank/DDBJ databases">
        <authorList>
            <consortium name="DOE Joint Genome Institute"/>
            <person name="Eisen J."/>
            <person name="Huntemann M."/>
            <person name="Han J."/>
            <person name="Chen A."/>
            <person name="Kyrpides N."/>
            <person name="Mavromatis K."/>
            <person name="Markowitz V."/>
            <person name="Palaniappan K."/>
            <person name="Ivanova N."/>
            <person name="Schaumberg A."/>
            <person name="Pati A."/>
            <person name="Liolios K."/>
            <person name="Nordberg H.P."/>
            <person name="Cantor M.N."/>
            <person name="Hua S.X."/>
            <person name="Woyke T."/>
        </authorList>
    </citation>
    <scope>NUCLEOTIDE SEQUENCE [LARGE SCALE GENOMIC DNA]</scope>
    <source>
        <strain evidence="3">DSM 19437</strain>
    </source>
</reference>
<keyword evidence="3" id="KW-1185">Reference proteome</keyword>